<dbReference type="Pfam" id="PF01566">
    <property type="entry name" value="Nramp"/>
    <property type="match status" value="2"/>
</dbReference>
<organism evidence="7 8">
    <name type="scientific">Friedmanniomyces simplex</name>
    <dbReference type="NCBI Taxonomy" id="329884"/>
    <lineage>
        <taxon>Eukaryota</taxon>
        <taxon>Fungi</taxon>
        <taxon>Dikarya</taxon>
        <taxon>Ascomycota</taxon>
        <taxon>Pezizomycotina</taxon>
        <taxon>Dothideomycetes</taxon>
        <taxon>Dothideomycetidae</taxon>
        <taxon>Mycosphaerellales</taxon>
        <taxon>Teratosphaeriaceae</taxon>
        <taxon>Friedmanniomyces</taxon>
    </lineage>
</organism>
<feature type="region of interest" description="Disordered" evidence="5">
    <location>
        <begin position="347"/>
        <end position="389"/>
    </location>
</feature>
<feature type="transmembrane region" description="Helical" evidence="6">
    <location>
        <begin position="210"/>
        <end position="237"/>
    </location>
</feature>
<feature type="transmembrane region" description="Helical" evidence="6">
    <location>
        <begin position="313"/>
        <end position="332"/>
    </location>
</feature>
<dbReference type="PRINTS" id="PR00447">
    <property type="entry name" value="NATRESASSCMP"/>
</dbReference>
<feature type="region of interest" description="Disordered" evidence="5">
    <location>
        <begin position="563"/>
        <end position="584"/>
    </location>
</feature>
<accession>A0A4U0XAY0</accession>
<evidence type="ECO:0000256" key="2">
    <source>
        <dbReference type="ARBA" id="ARBA00022692"/>
    </source>
</evidence>
<keyword evidence="2 6" id="KW-0812">Transmembrane</keyword>
<evidence type="ECO:0000256" key="1">
    <source>
        <dbReference type="ARBA" id="ARBA00004141"/>
    </source>
</evidence>
<feature type="compositionally biased region" description="Polar residues" evidence="5">
    <location>
        <begin position="15"/>
        <end position="30"/>
    </location>
</feature>
<protein>
    <recommendedName>
        <fullName evidence="9">Manganese transporter pdt1</fullName>
    </recommendedName>
</protein>
<dbReference type="EMBL" id="NAJQ01000249">
    <property type="protein sequence ID" value="TKA73842.1"/>
    <property type="molecule type" value="Genomic_DNA"/>
</dbReference>
<sequence>MNCPSKTDPEVPDGWNQNPNDLNGDTTTRSDLSRIANARLQRDHRLRDQDVAAVELVALQQQTAEEGKAANAGRSGVKDNSDERASETGEMMLEQTLGTADPTTSGDSPGSGAPKLSFWQRWLRQCTHVLLKYVKFIGPGFLISVAYIDPGNYATDVGAGATYRFKLLFIVLMSNLFAIFLQSLCIKLGTVTGLNLAEMYRAHMPPWLNYTLYVFAEAAIIATDIAEVIGTAIALNLLSNGRIPLVAGCALSIVDVLFILLFYQSSGRNMKALRAFEFFVILLVLGVVPDPGIKVGDVFHGYLPSRALVQGKGLYQACGILGATVMPHSLYLGSGIVQARLQEFDLDEKKRQRRETPTRQLPNPHPRHEPQERAVDEESDTTEAEEDDKYRPSLPAIKACMSYSIAELAISLFTFALFVNSAILIVAGASLYGVPGAPTADLFSIYHLLSRTLAPTAGTIFALALLLSGTSAGIVCTIAGQMVSEGQLRLSVKPWVRRLMTRSISITPSIVIAGAVGAKGLSAALEGTQVALSVILPVVSAPLIYFTCRDRYMTVGVDSGRDGGAVGNGRESAQRDGGGVQGGHGEGGVVKMRNHWVTATLAVLIWAVMVVMNVALLVLLGLGVG</sequence>
<feature type="compositionally biased region" description="Acidic residues" evidence="5">
    <location>
        <begin position="377"/>
        <end position="387"/>
    </location>
</feature>
<evidence type="ECO:0000256" key="4">
    <source>
        <dbReference type="ARBA" id="ARBA00023136"/>
    </source>
</evidence>
<dbReference type="GO" id="GO:0034755">
    <property type="term" value="P:iron ion transmembrane transport"/>
    <property type="evidence" value="ECO:0007669"/>
    <property type="project" value="TreeGrafter"/>
</dbReference>
<dbReference type="Proteomes" id="UP000309340">
    <property type="component" value="Unassembled WGS sequence"/>
</dbReference>
<feature type="transmembrane region" description="Helical" evidence="6">
    <location>
        <begin position="499"/>
        <end position="518"/>
    </location>
</feature>
<keyword evidence="3 6" id="KW-1133">Transmembrane helix</keyword>
<proteinExistence type="predicted"/>
<evidence type="ECO:0000313" key="7">
    <source>
        <dbReference type="EMBL" id="TKA73842.1"/>
    </source>
</evidence>
<feature type="region of interest" description="Disordered" evidence="5">
    <location>
        <begin position="1"/>
        <end position="34"/>
    </location>
</feature>
<dbReference type="PANTHER" id="PTHR11706:SF101">
    <property type="entry name" value="MANGANESE TRANSPORTER SMF1"/>
    <property type="match status" value="1"/>
</dbReference>
<feature type="compositionally biased region" description="Basic and acidic residues" evidence="5">
    <location>
        <begin position="76"/>
        <end position="86"/>
    </location>
</feature>
<feature type="transmembrane region" description="Helical" evidence="6">
    <location>
        <begin position="453"/>
        <end position="478"/>
    </location>
</feature>
<dbReference type="GO" id="GO:0005384">
    <property type="term" value="F:manganese ion transmembrane transporter activity"/>
    <property type="evidence" value="ECO:0007669"/>
    <property type="project" value="TreeGrafter"/>
</dbReference>
<evidence type="ECO:0000256" key="3">
    <source>
        <dbReference type="ARBA" id="ARBA00022989"/>
    </source>
</evidence>
<evidence type="ECO:0000256" key="5">
    <source>
        <dbReference type="SAM" id="MobiDB-lite"/>
    </source>
</evidence>
<dbReference type="NCBIfam" id="TIGR01197">
    <property type="entry name" value="nramp"/>
    <property type="match status" value="1"/>
</dbReference>
<feature type="transmembrane region" description="Helical" evidence="6">
    <location>
        <begin position="408"/>
        <end position="433"/>
    </location>
</feature>
<dbReference type="GO" id="GO:0030026">
    <property type="term" value="P:intracellular manganese ion homeostasis"/>
    <property type="evidence" value="ECO:0007669"/>
    <property type="project" value="TreeGrafter"/>
</dbReference>
<feature type="compositionally biased region" description="Basic and acidic residues" evidence="5">
    <location>
        <begin position="366"/>
        <end position="376"/>
    </location>
</feature>
<evidence type="ECO:0000313" key="8">
    <source>
        <dbReference type="Proteomes" id="UP000309340"/>
    </source>
</evidence>
<comment type="caution">
    <text evidence="7">The sequence shown here is derived from an EMBL/GenBank/DDBJ whole genome shotgun (WGS) entry which is preliminary data.</text>
</comment>
<dbReference type="PANTHER" id="PTHR11706">
    <property type="entry name" value="SOLUTE CARRIER PROTEIN FAMILY 11 MEMBER"/>
    <property type="match status" value="1"/>
</dbReference>
<feature type="transmembrane region" description="Helical" evidence="6">
    <location>
        <begin position="601"/>
        <end position="624"/>
    </location>
</feature>
<dbReference type="OrthoDB" id="409173at2759"/>
<feature type="transmembrane region" description="Helical" evidence="6">
    <location>
        <begin position="129"/>
        <end position="148"/>
    </location>
</feature>
<dbReference type="InterPro" id="IPR001046">
    <property type="entry name" value="NRAMP_fam"/>
</dbReference>
<reference evidence="7 8" key="1">
    <citation type="submission" date="2017-03" db="EMBL/GenBank/DDBJ databases">
        <title>Genomes of endolithic fungi from Antarctica.</title>
        <authorList>
            <person name="Coleine C."/>
            <person name="Masonjones S."/>
            <person name="Stajich J.E."/>
        </authorList>
    </citation>
    <scope>NUCLEOTIDE SEQUENCE [LARGE SCALE GENOMIC DNA]</scope>
    <source>
        <strain evidence="7 8">CCFEE 5184</strain>
    </source>
</reference>
<evidence type="ECO:0000256" key="6">
    <source>
        <dbReference type="SAM" id="Phobius"/>
    </source>
</evidence>
<dbReference type="STRING" id="329884.A0A4U0XAY0"/>
<feature type="transmembrane region" description="Helical" evidence="6">
    <location>
        <begin position="243"/>
        <end position="263"/>
    </location>
</feature>
<keyword evidence="4 6" id="KW-0472">Membrane</keyword>
<dbReference type="NCBIfam" id="NF037982">
    <property type="entry name" value="Nramp_1"/>
    <property type="match status" value="1"/>
</dbReference>
<feature type="transmembrane region" description="Helical" evidence="6">
    <location>
        <begin position="168"/>
        <end position="189"/>
    </location>
</feature>
<dbReference type="GO" id="GO:0005886">
    <property type="term" value="C:plasma membrane"/>
    <property type="evidence" value="ECO:0007669"/>
    <property type="project" value="TreeGrafter"/>
</dbReference>
<comment type="subcellular location">
    <subcellularLocation>
        <location evidence="1">Membrane</location>
        <topology evidence="1">Multi-pass membrane protein</topology>
    </subcellularLocation>
</comment>
<dbReference type="GO" id="GO:0015086">
    <property type="term" value="F:cadmium ion transmembrane transporter activity"/>
    <property type="evidence" value="ECO:0007669"/>
    <property type="project" value="TreeGrafter"/>
</dbReference>
<dbReference type="AlphaFoldDB" id="A0A4U0XAY0"/>
<feature type="compositionally biased region" description="Basic and acidic residues" evidence="5">
    <location>
        <begin position="347"/>
        <end position="357"/>
    </location>
</feature>
<keyword evidence="8" id="KW-1185">Reference proteome</keyword>
<name>A0A4U0XAY0_9PEZI</name>
<feature type="transmembrane region" description="Helical" evidence="6">
    <location>
        <begin position="530"/>
        <end position="548"/>
    </location>
</feature>
<feature type="transmembrane region" description="Helical" evidence="6">
    <location>
        <begin position="275"/>
        <end position="293"/>
    </location>
</feature>
<feature type="region of interest" description="Disordered" evidence="5">
    <location>
        <begin position="63"/>
        <end position="86"/>
    </location>
</feature>
<evidence type="ECO:0008006" key="9">
    <source>
        <dbReference type="Google" id="ProtNLM"/>
    </source>
</evidence>
<gene>
    <name evidence="7" type="ORF">B0A55_07619</name>
</gene>